<protein>
    <submittedName>
        <fullName evidence="2">Uncharacterized protein</fullName>
    </submittedName>
</protein>
<dbReference type="Proteomes" id="UP001140217">
    <property type="component" value="Unassembled WGS sequence"/>
</dbReference>
<dbReference type="OrthoDB" id="5598578at2759"/>
<evidence type="ECO:0000313" key="3">
    <source>
        <dbReference type="Proteomes" id="UP001140217"/>
    </source>
</evidence>
<accession>A0A9W8HKV6</accession>
<proteinExistence type="predicted"/>
<organism evidence="2 3">
    <name type="scientific">Coemansia javaensis</name>
    <dbReference type="NCBI Taxonomy" id="2761396"/>
    <lineage>
        <taxon>Eukaryota</taxon>
        <taxon>Fungi</taxon>
        <taxon>Fungi incertae sedis</taxon>
        <taxon>Zoopagomycota</taxon>
        <taxon>Kickxellomycotina</taxon>
        <taxon>Kickxellomycetes</taxon>
        <taxon>Kickxellales</taxon>
        <taxon>Kickxellaceae</taxon>
        <taxon>Coemansia</taxon>
    </lineage>
</organism>
<comment type="caution">
    <text evidence="2">The sequence shown here is derived from an EMBL/GenBank/DDBJ whole genome shotgun (WGS) entry which is preliminary data.</text>
</comment>
<sequence length="321" mass="32365">MTAGFWTSDAPLGQLRVRIRADAQLGSQQRRLAVPADAYAALEASLERRAEIEGVPARGNETAGVYVSITAQHSARPPCVARATRAEPAGAERRSADSAQPVCSAGAQTWAAIFGRGAGEGDEDAAPAAAIEPIVPAGLTEVVLGADAEHYAAAQAARAEIAAQLCASPDVLCPGLVVTLRGAQAAGGAARIPLRCLMCQPVSQGVLCGGSRPRIIVTKLPPHGPDAPGDGPAQPDAADPLAEQWGGLGAEWFILGSSPLGSSRDRLAAAAFGSTWLAEAHGLQDAAGLPGAPSTATPGGGRAMELTAQVLEAPPDSASGY</sequence>
<dbReference type="EMBL" id="JANBUL010000024">
    <property type="protein sequence ID" value="KAJ2784557.1"/>
    <property type="molecule type" value="Genomic_DNA"/>
</dbReference>
<evidence type="ECO:0000313" key="2">
    <source>
        <dbReference type="EMBL" id="KAJ2784557.1"/>
    </source>
</evidence>
<keyword evidence="3" id="KW-1185">Reference proteome</keyword>
<feature type="region of interest" description="Disordered" evidence="1">
    <location>
        <begin position="78"/>
        <end position="98"/>
    </location>
</feature>
<gene>
    <name evidence="2" type="ORF">H4R18_001022</name>
</gene>
<dbReference type="AlphaFoldDB" id="A0A9W8HKV6"/>
<name>A0A9W8HKV6_9FUNG</name>
<evidence type="ECO:0000256" key="1">
    <source>
        <dbReference type="SAM" id="MobiDB-lite"/>
    </source>
</evidence>
<reference evidence="2" key="1">
    <citation type="submission" date="2022-07" db="EMBL/GenBank/DDBJ databases">
        <title>Phylogenomic reconstructions and comparative analyses of Kickxellomycotina fungi.</title>
        <authorList>
            <person name="Reynolds N.K."/>
            <person name="Stajich J.E."/>
            <person name="Barry K."/>
            <person name="Grigoriev I.V."/>
            <person name="Crous P."/>
            <person name="Smith M.E."/>
        </authorList>
    </citation>
    <scope>NUCLEOTIDE SEQUENCE</scope>
    <source>
        <strain evidence="2">NBRC 105414</strain>
    </source>
</reference>